<dbReference type="AlphaFoldDB" id="A0A0E9RYN9"/>
<proteinExistence type="predicted"/>
<reference evidence="1" key="2">
    <citation type="journal article" date="2015" name="Fish Shellfish Immunol.">
        <title>Early steps in the European eel (Anguilla anguilla)-Vibrio vulnificus interaction in the gills: Role of the RtxA13 toxin.</title>
        <authorList>
            <person name="Callol A."/>
            <person name="Pajuelo D."/>
            <person name="Ebbesson L."/>
            <person name="Teles M."/>
            <person name="MacKenzie S."/>
            <person name="Amaro C."/>
        </authorList>
    </citation>
    <scope>NUCLEOTIDE SEQUENCE</scope>
</reference>
<organism evidence="1">
    <name type="scientific">Anguilla anguilla</name>
    <name type="common">European freshwater eel</name>
    <name type="synonym">Muraena anguilla</name>
    <dbReference type="NCBI Taxonomy" id="7936"/>
    <lineage>
        <taxon>Eukaryota</taxon>
        <taxon>Metazoa</taxon>
        <taxon>Chordata</taxon>
        <taxon>Craniata</taxon>
        <taxon>Vertebrata</taxon>
        <taxon>Euteleostomi</taxon>
        <taxon>Actinopterygii</taxon>
        <taxon>Neopterygii</taxon>
        <taxon>Teleostei</taxon>
        <taxon>Anguilliformes</taxon>
        <taxon>Anguillidae</taxon>
        <taxon>Anguilla</taxon>
    </lineage>
</organism>
<evidence type="ECO:0000313" key="1">
    <source>
        <dbReference type="EMBL" id="JAH34334.1"/>
    </source>
</evidence>
<reference evidence="1" key="1">
    <citation type="submission" date="2014-11" db="EMBL/GenBank/DDBJ databases">
        <authorList>
            <person name="Amaro Gonzalez C."/>
        </authorList>
    </citation>
    <scope>NUCLEOTIDE SEQUENCE</scope>
</reference>
<dbReference type="EMBL" id="GBXM01074243">
    <property type="protein sequence ID" value="JAH34334.1"/>
    <property type="molecule type" value="Transcribed_RNA"/>
</dbReference>
<accession>A0A0E9RYN9</accession>
<protein>
    <submittedName>
        <fullName evidence="1">Uncharacterized protein</fullName>
    </submittedName>
</protein>
<sequence length="45" mass="5162">MGFACFAGGFLKKGEVFRVRYVLSQCSFEGRSCDTCIFRYIVKIK</sequence>
<name>A0A0E9RYN9_ANGAN</name>